<protein>
    <submittedName>
        <fullName evidence="1">Uncharacterized protein</fullName>
    </submittedName>
</protein>
<organism evidence="1 2">
    <name type="scientific">Acinetobacter indicus</name>
    <dbReference type="NCBI Taxonomy" id="756892"/>
    <lineage>
        <taxon>Bacteria</taxon>
        <taxon>Pseudomonadati</taxon>
        <taxon>Pseudomonadota</taxon>
        <taxon>Gammaproteobacteria</taxon>
        <taxon>Moraxellales</taxon>
        <taxon>Moraxellaceae</taxon>
        <taxon>Acinetobacter</taxon>
    </lineage>
</organism>
<name>A0A6C0Y2Z3_9GAMM</name>
<dbReference type="RefSeq" id="WP_163145825.1">
    <property type="nucleotide sequence ID" value="NZ_CP044455.1"/>
</dbReference>
<reference evidence="1 2" key="1">
    <citation type="submission" date="2019-09" db="EMBL/GenBank/DDBJ databases">
        <title>Non-baumannii Acinetobacter spp. carrying blaNDM-1 isolated in China.</title>
        <authorList>
            <person name="Cui C."/>
            <person name="Chen C."/>
            <person name="Sun J."/>
            <person name="Liu Y."/>
        </authorList>
    </citation>
    <scope>NUCLEOTIDE SEQUENCE [LARGE SCALE GENOMIC DNA]</scope>
    <source>
        <strain evidence="1 2">B18</strain>
    </source>
</reference>
<accession>A0A6C0Y2Z3</accession>
<dbReference type="EMBL" id="CP044455">
    <property type="protein sequence ID" value="QIC70282.1"/>
    <property type="molecule type" value="Genomic_DNA"/>
</dbReference>
<evidence type="ECO:0000313" key="1">
    <source>
        <dbReference type="EMBL" id="QIC70282.1"/>
    </source>
</evidence>
<dbReference type="AlphaFoldDB" id="A0A6C0Y2Z3"/>
<sequence>MTAYTIMKAGKVEDEMIPKLAIHAFRDAFKQACASSTVVYVKDQQLVQRQPNGQESVMKDVSAAYRSAQHLPKTLTRKKKLQTVH</sequence>
<gene>
    <name evidence="1" type="ORF">FSC09_07590</name>
</gene>
<proteinExistence type="predicted"/>
<dbReference type="Proteomes" id="UP000503440">
    <property type="component" value="Chromosome"/>
</dbReference>
<evidence type="ECO:0000313" key="2">
    <source>
        <dbReference type="Proteomes" id="UP000503440"/>
    </source>
</evidence>